<evidence type="ECO:0000313" key="1">
    <source>
        <dbReference type="EMBL" id="VEL07611.1"/>
    </source>
</evidence>
<reference evidence="1" key="1">
    <citation type="submission" date="2018-11" db="EMBL/GenBank/DDBJ databases">
        <authorList>
            <consortium name="Pathogen Informatics"/>
        </authorList>
    </citation>
    <scope>NUCLEOTIDE SEQUENCE</scope>
</reference>
<name>A0A3S4ZBW6_9PLAT</name>
<dbReference type="EMBL" id="CAAALY010002088">
    <property type="protein sequence ID" value="VEL07611.1"/>
    <property type="molecule type" value="Genomic_DNA"/>
</dbReference>
<gene>
    <name evidence="1" type="ORF">PXEA_LOCUS1051</name>
</gene>
<dbReference type="AlphaFoldDB" id="A0A3S4ZBW6"/>
<sequence length="255" mass="28039">MAPSPIWPALSPFSLGWMIHSHMILPLWSYPIGSTLRSRLSCTLEVDRARQGRVAPLSCSRLTPDCTSSRAALTALCRRMCPVRRIGLFGHESRSTCPVVPNNLRLSFASGQRPYLDSVATKVSHTHTHTHIHTHIKHTQPLMLCAVACAMQASRLNDLPSLGSLSDSSDLLSTGRLVASSCTAVASELTFPTLRVAGLAMATQTLGNLGAVLFDAPNAIKFNHYSFEKLFCNFFEYRQDFNFDENLGFEESLVS</sequence>
<proteinExistence type="predicted"/>
<keyword evidence="2" id="KW-1185">Reference proteome</keyword>
<evidence type="ECO:0000313" key="2">
    <source>
        <dbReference type="Proteomes" id="UP000784294"/>
    </source>
</evidence>
<protein>
    <submittedName>
        <fullName evidence="1">Uncharacterized protein</fullName>
    </submittedName>
</protein>
<accession>A0A3S4ZBW6</accession>
<dbReference type="Proteomes" id="UP000784294">
    <property type="component" value="Unassembled WGS sequence"/>
</dbReference>
<organism evidence="1 2">
    <name type="scientific">Protopolystoma xenopodis</name>
    <dbReference type="NCBI Taxonomy" id="117903"/>
    <lineage>
        <taxon>Eukaryota</taxon>
        <taxon>Metazoa</taxon>
        <taxon>Spiralia</taxon>
        <taxon>Lophotrochozoa</taxon>
        <taxon>Platyhelminthes</taxon>
        <taxon>Monogenea</taxon>
        <taxon>Polyopisthocotylea</taxon>
        <taxon>Polystomatidea</taxon>
        <taxon>Polystomatidae</taxon>
        <taxon>Protopolystoma</taxon>
    </lineage>
</organism>
<comment type="caution">
    <text evidence="1">The sequence shown here is derived from an EMBL/GenBank/DDBJ whole genome shotgun (WGS) entry which is preliminary data.</text>
</comment>